<dbReference type="Proteomes" id="UP000288102">
    <property type="component" value="Unassembled WGS sequence"/>
</dbReference>
<dbReference type="InterPro" id="IPR010281">
    <property type="entry name" value="DUF885"/>
</dbReference>
<dbReference type="Pfam" id="PF05960">
    <property type="entry name" value="DUF885"/>
    <property type="match status" value="1"/>
</dbReference>
<keyword evidence="2" id="KW-1185">Reference proteome</keyword>
<dbReference type="AlphaFoldDB" id="A0A433ZZN5"/>
<accession>A0A433ZZN5</accession>
<reference evidence="2" key="1">
    <citation type="journal article" date="2019" name="Syst. Appl. Microbiol.">
        <title>Flavobacterium circumlabens sp. nov. and Flavobacterium cupreum sp. nov., two psychrotrophic species isolated from Antarctic environmental samples.</title>
        <authorList>
            <person name="Kralova S."/>
            <person name="Busse H.-J."/>
            <person name="Svec P."/>
            <person name="Maslanova I."/>
            <person name="Stankova E."/>
            <person name="Bartak M."/>
            <person name="Sedlacek I."/>
        </authorList>
    </citation>
    <scope>NUCLEOTIDE SEQUENCE [LARGE SCALE GENOMIC DNA]</scope>
    <source>
        <strain evidence="2">CCM 8825</strain>
    </source>
</reference>
<comment type="caution">
    <text evidence="1">The sequence shown here is derived from an EMBL/GenBank/DDBJ whole genome shotgun (WGS) entry which is preliminary data.</text>
</comment>
<evidence type="ECO:0000313" key="2">
    <source>
        <dbReference type="Proteomes" id="UP000288102"/>
    </source>
</evidence>
<sequence>RSGVVLPTAIIKAALPQHRNLVSATPETSVFYTPVKNLPASFSSEEKRSLGAEYKAEIGGRLNPALAKLARFLEKEYLPVGRDSAGMGAMPNGSNWYLARVASRTTSA</sequence>
<protein>
    <submittedName>
        <fullName evidence="1">DUF885 family protein</fullName>
    </submittedName>
</protein>
<evidence type="ECO:0000313" key="1">
    <source>
        <dbReference type="EMBL" id="RUT67589.1"/>
    </source>
</evidence>
<feature type="non-terminal residue" evidence="1">
    <location>
        <position position="1"/>
    </location>
</feature>
<feature type="non-terminal residue" evidence="1">
    <location>
        <position position="108"/>
    </location>
</feature>
<gene>
    <name evidence="1" type="ORF">D0817_25655</name>
</gene>
<proteinExistence type="predicted"/>
<dbReference type="OrthoDB" id="9760040at2"/>
<organism evidence="1 2">
    <name type="scientific">Flavobacterium cupreum</name>
    <dbReference type="NCBI Taxonomy" id="2133766"/>
    <lineage>
        <taxon>Bacteria</taxon>
        <taxon>Pseudomonadati</taxon>
        <taxon>Bacteroidota</taxon>
        <taxon>Flavobacteriia</taxon>
        <taxon>Flavobacteriales</taxon>
        <taxon>Flavobacteriaceae</taxon>
        <taxon>Flavobacterium</taxon>
    </lineage>
</organism>
<dbReference type="EMBL" id="QWDM01000159">
    <property type="protein sequence ID" value="RUT67589.1"/>
    <property type="molecule type" value="Genomic_DNA"/>
</dbReference>
<name>A0A433ZZN5_9FLAO</name>